<proteinExistence type="inferred from homology"/>
<dbReference type="GO" id="GO:0051991">
    <property type="term" value="F:UDP-N-acetyl-D-glucosamine:N-acetylmuramoyl-L-alanyl-D-glutamyl-meso-2,6-diaminopimelyl-D-alanyl-D-alanine-diphosphoundecaprenol 4-beta-N-acetylglucosaminlytransferase activity"/>
    <property type="evidence" value="ECO:0007669"/>
    <property type="project" value="RHEA"/>
</dbReference>
<keyword evidence="7 10" id="KW-0472">Membrane</keyword>
<evidence type="ECO:0000256" key="2">
    <source>
        <dbReference type="ARBA" id="ARBA00022618"/>
    </source>
</evidence>
<evidence type="ECO:0000313" key="14">
    <source>
        <dbReference type="Proteomes" id="UP000252355"/>
    </source>
</evidence>
<dbReference type="NCBIfam" id="TIGR01133">
    <property type="entry name" value="murG"/>
    <property type="match status" value="1"/>
</dbReference>
<comment type="catalytic activity">
    <reaction evidence="10">
        <text>di-trans,octa-cis-undecaprenyl diphospho-N-acetyl-alpha-D-muramoyl-L-alanyl-D-glutamyl-meso-2,6-diaminopimeloyl-D-alanyl-D-alanine + UDP-N-acetyl-alpha-D-glucosamine = di-trans,octa-cis-undecaprenyl diphospho-[N-acetyl-alpha-D-glucosaminyl-(1-&gt;4)]-N-acetyl-alpha-D-muramoyl-L-alanyl-D-glutamyl-meso-2,6-diaminopimeloyl-D-alanyl-D-alanine + UDP + H(+)</text>
        <dbReference type="Rhea" id="RHEA:31227"/>
        <dbReference type="ChEBI" id="CHEBI:15378"/>
        <dbReference type="ChEBI" id="CHEBI:57705"/>
        <dbReference type="ChEBI" id="CHEBI:58223"/>
        <dbReference type="ChEBI" id="CHEBI:61387"/>
        <dbReference type="ChEBI" id="CHEBI:61388"/>
        <dbReference type="EC" id="2.4.1.227"/>
    </reaction>
</comment>
<dbReference type="InterPro" id="IPR004276">
    <property type="entry name" value="GlycoTrans_28_N"/>
</dbReference>
<comment type="subcellular location">
    <subcellularLocation>
        <location evidence="10">Cell membrane</location>
        <topology evidence="10">Peripheral membrane protein</topology>
        <orientation evidence="10">Cytoplasmic side</orientation>
    </subcellularLocation>
</comment>
<feature type="domain" description="Glycosyl transferase family 28 C-terminal" evidence="12">
    <location>
        <begin position="189"/>
        <end position="342"/>
    </location>
</feature>
<keyword evidence="8 10" id="KW-0131">Cell cycle</keyword>
<evidence type="ECO:0000256" key="7">
    <source>
        <dbReference type="ARBA" id="ARBA00023136"/>
    </source>
</evidence>
<reference evidence="13 14" key="1">
    <citation type="submission" date="2018-05" db="EMBL/GenBank/DDBJ databases">
        <title>A metagenomic window into the 2 km-deep terrestrial subsurface aquifer revealed taxonomically and functionally diverse microbial community comprising novel uncultured bacterial lineages.</title>
        <authorList>
            <person name="Kadnikov V.V."/>
            <person name="Mardanov A.V."/>
            <person name="Beletsky A.V."/>
            <person name="Banks D."/>
            <person name="Pimenov N.V."/>
            <person name="Frank Y.A."/>
            <person name="Karnachuk O.V."/>
            <person name="Ravin N.V."/>
        </authorList>
    </citation>
    <scope>NUCLEOTIDE SEQUENCE [LARGE SCALE GENOMIC DNA]</scope>
    <source>
        <strain evidence="13">BY5</strain>
    </source>
</reference>
<keyword evidence="3 10" id="KW-0328">Glycosyltransferase</keyword>
<protein>
    <recommendedName>
        <fullName evidence="10">UDP-N-acetylglucosamine--N-acetylmuramyl-(pentapeptide) pyrophosphoryl-undecaprenol N-acetylglucosamine transferase</fullName>
        <ecNumber evidence="10">2.4.1.227</ecNumber>
    </recommendedName>
    <alternativeName>
        <fullName evidence="10">Undecaprenyl-PP-MurNAc-pentapeptide-UDPGlcNAc GlcNAc transferase</fullName>
    </alternativeName>
</protein>
<dbReference type="AlphaFoldDB" id="A0A367ZS00"/>
<dbReference type="InterPro" id="IPR007235">
    <property type="entry name" value="Glyco_trans_28_C"/>
</dbReference>
<dbReference type="GO" id="GO:0005886">
    <property type="term" value="C:plasma membrane"/>
    <property type="evidence" value="ECO:0007669"/>
    <property type="project" value="UniProtKB-SubCell"/>
</dbReference>
<comment type="function">
    <text evidence="10">Cell wall formation. Catalyzes the transfer of a GlcNAc subunit on undecaprenyl-pyrophosphoryl-MurNAc-pentapeptide (lipid intermediate I) to form undecaprenyl-pyrophosphoryl-MurNAc-(pentapeptide)GlcNAc (lipid intermediate II).</text>
</comment>
<gene>
    <name evidence="10" type="primary">murG</name>
    <name evidence="13" type="ORF">OZSIB_3625</name>
</gene>
<keyword evidence="5 10" id="KW-0133">Cell shape</keyword>
<evidence type="ECO:0000259" key="11">
    <source>
        <dbReference type="Pfam" id="PF03033"/>
    </source>
</evidence>
<dbReference type="Gene3D" id="3.40.50.2000">
    <property type="entry name" value="Glycogen Phosphorylase B"/>
    <property type="match status" value="2"/>
</dbReference>
<evidence type="ECO:0000259" key="12">
    <source>
        <dbReference type="Pfam" id="PF04101"/>
    </source>
</evidence>
<keyword evidence="4 10" id="KW-0808">Transferase</keyword>
<comment type="similarity">
    <text evidence="10">Belongs to the glycosyltransferase 28 family. MurG subfamily.</text>
</comment>
<evidence type="ECO:0000256" key="5">
    <source>
        <dbReference type="ARBA" id="ARBA00022960"/>
    </source>
</evidence>
<accession>A0A367ZS00</accession>
<feature type="binding site" evidence="10">
    <location>
        <position position="195"/>
    </location>
    <ligand>
        <name>UDP-N-acetyl-alpha-D-glucosamine</name>
        <dbReference type="ChEBI" id="CHEBI:57705"/>
    </ligand>
</feature>
<dbReference type="PANTHER" id="PTHR21015">
    <property type="entry name" value="UDP-N-ACETYLGLUCOSAMINE--N-ACETYLMURAMYL-(PENTAPEPTIDE) PYROPHOSPHORYL-UNDECAPRENOL N-ACETYLGLUCOSAMINE TRANSFERASE 1"/>
    <property type="match status" value="1"/>
</dbReference>
<organism evidence="13 14">
    <name type="scientific">Candidatus Ozemobacter sibiricus</name>
    <dbReference type="NCBI Taxonomy" id="2268124"/>
    <lineage>
        <taxon>Bacteria</taxon>
        <taxon>Candidatus Ozemobacteria</taxon>
        <taxon>Candidatus Ozemobacterales</taxon>
        <taxon>Candidatus Ozemobacteraceae</taxon>
        <taxon>Candidatus Ozemobacter</taxon>
    </lineage>
</organism>
<keyword evidence="6 10" id="KW-0573">Peptidoglycan synthesis</keyword>
<dbReference type="GO" id="GO:0009252">
    <property type="term" value="P:peptidoglycan biosynthetic process"/>
    <property type="evidence" value="ECO:0007669"/>
    <property type="project" value="UniProtKB-UniRule"/>
</dbReference>
<evidence type="ECO:0000256" key="3">
    <source>
        <dbReference type="ARBA" id="ARBA00022676"/>
    </source>
</evidence>
<evidence type="ECO:0000256" key="1">
    <source>
        <dbReference type="ARBA" id="ARBA00022475"/>
    </source>
</evidence>
<dbReference type="EMBL" id="QOQW01000008">
    <property type="protein sequence ID" value="RCK80121.1"/>
    <property type="molecule type" value="Genomic_DNA"/>
</dbReference>
<dbReference type="PANTHER" id="PTHR21015:SF22">
    <property type="entry name" value="GLYCOSYLTRANSFERASE"/>
    <property type="match status" value="1"/>
</dbReference>
<evidence type="ECO:0000256" key="8">
    <source>
        <dbReference type="ARBA" id="ARBA00023306"/>
    </source>
</evidence>
<dbReference type="Pfam" id="PF04101">
    <property type="entry name" value="Glyco_tran_28_C"/>
    <property type="match status" value="1"/>
</dbReference>
<evidence type="ECO:0000256" key="10">
    <source>
        <dbReference type="HAMAP-Rule" id="MF_00033"/>
    </source>
</evidence>
<feature type="binding site" evidence="10">
    <location>
        <position position="167"/>
    </location>
    <ligand>
        <name>UDP-N-acetyl-alpha-D-glucosamine</name>
        <dbReference type="ChEBI" id="CHEBI:57705"/>
    </ligand>
</feature>
<comment type="pathway">
    <text evidence="10">Cell wall biogenesis; peptidoglycan biosynthesis.</text>
</comment>
<dbReference type="InterPro" id="IPR006009">
    <property type="entry name" value="GlcNAc_MurG"/>
</dbReference>
<feature type="binding site" evidence="10">
    <location>
        <position position="294"/>
    </location>
    <ligand>
        <name>UDP-N-acetyl-alpha-D-glucosamine</name>
        <dbReference type="ChEBI" id="CHEBI:57705"/>
    </ligand>
</feature>
<dbReference type="Pfam" id="PF03033">
    <property type="entry name" value="Glyco_transf_28"/>
    <property type="match status" value="1"/>
</dbReference>
<feature type="domain" description="Glycosyltransferase family 28 N-terminal" evidence="11">
    <location>
        <begin position="4"/>
        <end position="145"/>
    </location>
</feature>
<keyword evidence="9 10" id="KW-0961">Cell wall biogenesis/degradation</keyword>
<dbReference type="GO" id="GO:0071555">
    <property type="term" value="P:cell wall organization"/>
    <property type="evidence" value="ECO:0007669"/>
    <property type="project" value="UniProtKB-KW"/>
</dbReference>
<dbReference type="UniPathway" id="UPA00219"/>
<feature type="binding site" evidence="10">
    <location>
        <position position="127"/>
    </location>
    <ligand>
        <name>UDP-N-acetyl-alpha-D-glucosamine</name>
        <dbReference type="ChEBI" id="CHEBI:57705"/>
    </ligand>
</feature>
<dbReference type="SUPFAM" id="SSF53756">
    <property type="entry name" value="UDP-Glycosyltransferase/glycogen phosphorylase"/>
    <property type="match status" value="1"/>
</dbReference>
<dbReference type="EC" id="2.4.1.227" evidence="10"/>
<dbReference type="CDD" id="cd03785">
    <property type="entry name" value="GT28_MurG"/>
    <property type="match status" value="1"/>
</dbReference>
<evidence type="ECO:0000256" key="6">
    <source>
        <dbReference type="ARBA" id="ARBA00022984"/>
    </source>
</evidence>
<name>A0A367ZS00_9BACT</name>
<dbReference type="GO" id="GO:0008360">
    <property type="term" value="P:regulation of cell shape"/>
    <property type="evidence" value="ECO:0007669"/>
    <property type="project" value="UniProtKB-KW"/>
</dbReference>
<keyword evidence="2 10" id="KW-0132">Cell division</keyword>
<sequence length="372" mass="40241">MKKVLLAGGGTGGHIYPALAIREILREHLPGAVETAYMGQPDGMEAAIVRREADLPFLPVRAQGLPRTLSTRWLTFPWRNAQGLWDAVTHTRAYRPDLVIATGGFVAFPALLAARLLGIPYAIHEQNAAIGVTNRLFAGAAARVLLTYREAYAGEPPRVVVTGNPVRRAFLVPAAGPGRFRRAPGEFWVLIVGGSRGARSLNEAAVGLPAAWWQAHPTIRLLHITGERDYADIEQRVSRPDRHQVLPYLHEMREAFDLADLVVSRAGATILAELAVCGKPAILVPYPHATDNHQEKNARTLAERGAARLVLDRELSPDLLGAAIVEAMTSGDLPAMGRAMAASRPPDVERLIWEALQPLLADASTVAGQASR</sequence>
<comment type="caution">
    <text evidence="13">The sequence shown here is derived from an EMBL/GenBank/DDBJ whole genome shotgun (WGS) entry which is preliminary data.</text>
</comment>
<evidence type="ECO:0000313" key="13">
    <source>
        <dbReference type="EMBL" id="RCK80121.1"/>
    </source>
</evidence>
<keyword evidence="1 10" id="KW-1003">Cell membrane</keyword>
<dbReference type="GO" id="GO:0051301">
    <property type="term" value="P:cell division"/>
    <property type="evidence" value="ECO:0007669"/>
    <property type="project" value="UniProtKB-KW"/>
</dbReference>
<dbReference type="HAMAP" id="MF_00033">
    <property type="entry name" value="MurG"/>
    <property type="match status" value="1"/>
</dbReference>
<evidence type="ECO:0000256" key="4">
    <source>
        <dbReference type="ARBA" id="ARBA00022679"/>
    </source>
</evidence>
<feature type="binding site" evidence="10">
    <location>
        <begin position="11"/>
        <end position="13"/>
    </location>
    <ligand>
        <name>UDP-N-acetyl-alpha-D-glucosamine</name>
        <dbReference type="ChEBI" id="CHEBI:57705"/>
    </ligand>
</feature>
<comment type="caution">
    <text evidence="10">Lacks conserved residue(s) required for the propagation of feature annotation.</text>
</comment>
<dbReference type="GO" id="GO:0050511">
    <property type="term" value="F:undecaprenyldiphospho-muramoylpentapeptide beta-N-acetylglucosaminyltransferase activity"/>
    <property type="evidence" value="ECO:0007669"/>
    <property type="project" value="UniProtKB-UniRule"/>
</dbReference>
<evidence type="ECO:0000256" key="9">
    <source>
        <dbReference type="ARBA" id="ARBA00023316"/>
    </source>
</evidence>
<dbReference type="GO" id="GO:0005975">
    <property type="term" value="P:carbohydrate metabolic process"/>
    <property type="evidence" value="ECO:0007669"/>
    <property type="project" value="InterPro"/>
</dbReference>
<dbReference type="Proteomes" id="UP000252355">
    <property type="component" value="Unassembled WGS sequence"/>
</dbReference>